<reference evidence="3 4" key="1">
    <citation type="submission" date="2020-01" db="EMBL/GenBank/DDBJ databases">
        <authorList>
            <person name="Chen S."/>
        </authorList>
    </citation>
    <scope>NUCLEOTIDE SEQUENCE [LARGE SCALE GENOMIC DNA]</scope>
    <source>
        <strain evidence="3 4">GS-10</strain>
    </source>
</reference>
<name>A0A6L8LM99_9RHOB</name>
<comment type="caution">
    <text evidence="3">The sequence shown here is derived from an EMBL/GenBank/DDBJ whole genome shotgun (WGS) entry which is preliminary data.</text>
</comment>
<protein>
    <submittedName>
        <fullName evidence="3">Aldo/keto reductase</fullName>
    </submittedName>
</protein>
<dbReference type="RefSeq" id="WP_160975073.1">
    <property type="nucleotide sequence ID" value="NZ_WWEN01000009.1"/>
</dbReference>
<sequence length="333" mass="35996">MQIRKLGANGADVSSLGIGAMSFANFYGPTTDENSYAILDAAMEAGVTHIDTSNVYGMGRSETAIGEFLKSRGQEARDHFVIATKAGISKDADGNRVFDNSPEHFEAELDKSLARLGVECVDLFYMHRYQAERPIEEVAEALAALVKKGKTKSIGLSEIAPSTLRRAAAVHPIAAVQSEYSLATRAPELGLLQACEELGTAFVAFSPVGRSFLTDDPIPASRVPELEFLKVNPRFKQPNYDYNIAATDAFRALAAEMGMPAASLAIAWTLHKGDHMLPIPGTRSTAHFAELVKGAEVVLSDTDVVRIEQVLPVGWAYGDRYSAGQWVGPERFS</sequence>
<organism evidence="3 4">
    <name type="scientific">Thalassovita mangrovi</name>
    <dbReference type="NCBI Taxonomy" id="2692236"/>
    <lineage>
        <taxon>Bacteria</taxon>
        <taxon>Pseudomonadati</taxon>
        <taxon>Pseudomonadota</taxon>
        <taxon>Alphaproteobacteria</taxon>
        <taxon>Rhodobacterales</taxon>
        <taxon>Roseobacteraceae</taxon>
        <taxon>Thalassovita</taxon>
    </lineage>
</organism>
<gene>
    <name evidence="3" type="ORF">GR167_17755</name>
</gene>
<dbReference type="GO" id="GO:0005737">
    <property type="term" value="C:cytoplasm"/>
    <property type="evidence" value="ECO:0007669"/>
    <property type="project" value="TreeGrafter"/>
</dbReference>
<keyword evidence="4" id="KW-1185">Reference proteome</keyword>
<dbReference type="Gene3D" id="3.20.20.100">
    <property type="entry name" value="NADP-dependent oxidoreductase domain"/>
    <property type="match status" value="1"/>
</dbReference>
<evidence type="ECO:0000259" key="2">
    <source>
        <dbReference type="Pfam" id="PF00248"/>
    </source>
</evidence>
<dbReference type="EMBL" id="WWEN01000009">
    <property type="protein sequence ID" value="MYM57167.1"/>
    <property type="molecule type" value="Genomic_DNA"/>
</dbReference>
<evidence type="ECO:0000313" key="4">
    <source>
        <dbReference type="Proteomes" id="UP000479043"/>
    </source>
</evidence>
<feature type="domain" description="NADP-dependent oxidoreductase" evidence="2">
    <location>
        <begin position="16"/>
        <end position="310"/>
    </location>
</feature>
<dbReference type="InterPro" id="IPR036812">
    <property type="entry name" value="NAD(P)_OxRdtase_dom_sf"/>
</dbReference>
<dbReference type="PANTHER" id="PTHR43625:SF40">
    <property type="entry name" value="ALDO-KETO REDUCTASE YAKC [NADP(+)]"/>
    <property type="match status" value="1"/>
</dbReference>
<dbReference type="PANTHER" id="PTHR43625">
    <property type="entry name" value="AFLATOXIN B1 ALDEHYDE REDUCTASE"/>
    <property type="match status" value="1"/>
</dbReference>
<evidence type="ECO:0000313" key="3">
    <source>
        <dbReference type="EMBL" id="MYM57167.1"/>
    </source>
</evidence>
<dbReference type="InterPro" id="IPR050791">
    <property type="entry name" value="Aldo-Keto_reductase"/>
</dbReference>
<dbReference type="GO" id="GO:0016491">
    <property type="term" value="F:oxidoreductase activity"/>
    <property type="evidence" value="ECO:0007669"/>
    <property type="project" value="UniProtKB-KW"/>
</dbReference>
<evidence type="ECO:0000256" key="1">
    <source>
        <dbReference type="ARBA" id="ARBA00023002"/>
    </source>
</evidence>
<dbReference type="SUPFAM" id="SSF51430">
    <property type="entry name" value="NAD(P)-linked oxidoreductase"/>
    <property type="match status" value="1"/>
</dbReference>
<dbReference type="Proteomes" id="UP000479043">
    <property type="component" value="Unassembled WGS sequence"/>
</dbReference>
<keyword evidence="1" id="KW-0560">Oxidoreductase</keyword>
<proteinExistence type="predicted"/>
<dbReference type="InterPro" id="IPR023210">
    <property type="entry name" value="NADP_OxRdtase_dom"/>
</dbReference>
<dbReference type="AlphaFoldDB" id="A0A6L8LM99"/>
<accession>A0A6L8LM99</accession>
<dbReference type="Pfam" id="PF00248">
    <property type="entry name" value="Aldo_ket_red"/>
    <property type="match status" value="1"/>
</dbReference>